<feature type="transmembrane region" description="Helical" evidence="7">
    <location>
        <begin position="34"/>
        <end position="55"/>
    </location>
</feature>
<evidence type="ECO:0000256" key="2">
    <source>
        <dbReference type="ARBA" id="ARBA00007520"/>
    </source>
</evidence>
<gene>
    <name evidence="8" type="ORF">UA08_00472</name>
</gene>
<sequence length="276" mass="29802">MLIAGRAVQGAGGGGLVLLVNITISDIVKSDGNTLVIGMVWAVTSAVGPITGGALAEKVSWRWCCLSRASPIPQALILAAFSILTGNIIKWTGRYLGLVIGDLPAEKSWPRNMIFQVIAAIGLGPNFQAPLIALQTQVDPADMATATATFGFVRNLSSAMSVVIGGLIIQNRGRYPGIDDQYVELGRIVRKQFCDECDLTDSQRQLVREKVALSLSRMWILYCLLLFVGLLASLKIGHQELSNRLYEHKTGLRDSKEEQIHPANGRTQDNGMAGDV</sequence>
<feature type="transmembrane region" description="Helical" evidence="7">
    <location>
        <begin position="146"/>
        <end position="169"/>
    </location>
</feature>
<feature type="transmembrane region" description="Helical" evidence="7">
    <location>
        <begin position="75"/>
        <end position="93"/>
    </location>
</feature>
<evidence type="ECO:0000313" key="9">
    <source>
        <dbReference type="Proteomes" id="UP000214365"/>
    </source>
</evidence>
<comment type="subcellular location">
    <subcellularLocation>
        <location evidence="1">Membrane</location>
        <topology evidence="1">Multi-pass membrane protein</topology>
    </subcellularLocation>
</comment>
<evidence type="ECO:0008006" key="10">
    <source>
        <dbReference type="Google" id="ProtNLM"/>
    </source>
</evidence>
<protein>
    <recommendedName>
        <fullName evidence="10">Major facilitator superfamily (MFS) profile domain-containing protein</fullName>
    </recommendedName>
</protein>
<keyword evidence="3 7" id="KW-0812">Transmembrane</keyword>
<dbReference type="InterPro" id="IPR036259">
    <property type="entry name" value="MFS_trans_sf"/>
</dbReference>
<dbReference type="GeneID" id="31000227"/>
<dbReference type="RefSeq" id="XP_020124041.1">
    <property type="nucleotide sequence ID" value="XM_020260282.1"/>
</dbReference>
<keyword evidence="4 7" id="KW-1133">Transmembrane helix</keyword>
<feature type="transmembrane region" description="Helical" evidence="7">
    <location>
        <begin position="7"/>
        <end position="28"/>
    </location>
</feature>
<organism evidence="8 9">
    <name type="scientific">Talaromyces atroroseus</name>
    <dbReference type="NCBI Taxonomy" id="1441469"/>
    <lineage>
        <taxon>Eukaryota</taxon>
        <taxon>Fungi</taxon>
        <taxon>Dikarya</taxon>
        <taxon>Ascomycota</taxon>
        <taxon>Pezizomycotina</taxon>
        <taxon>Eurotiomycetes</taxon>
        <taxon>Eurotiomycetidae</taxon>
        <taxon>Eurotiales</taxon>
        <taxon>Trichocomaceae</taxon>
        <taxon>Talaromyces</taxon>
        <taxon>Talaromyces sect. Trachyspermi</taxon>
    </lineage>
</organism>
<comment type="caution">
    <text evidence="8">The sequence shown here is derived from an EMBL/GenBank/DDBJ whole genome shotgun (WGS) entry which is preliminary data.</text>
</comment>
<evidence type="ECO:0000256" key="5">
    <source>
        <dbReference type="ARBA" id="ARBA00023136"/>
    </source>
</evidence>
<dbReference type="GO" id="GO:0022857">
    <property type="term" value="F:transmembrane transporter activity"/>
    <property type="evidence" value="ECO:0007669"/>
    <property type="project" value="TreeGrafter"/>
</dbReference>
<evidence type="ECO:0000256" key="6">
    <source>
        <dbReference type="SAM" id="MobiDB-lite"/>
    </source>
</evidence>
<dbReference type="EMBL" id="LFMY01000001">
    <property type="protein sequence ID" value="OKL63920.1"/>
    <property type="molecule type" value="Genomic_DNA"/>
</dbReference>
<reference evidence="8 9" key="1">
    <citation type="submission" date="2015-06" db="EMBL/GenBank/DDBJ databases">
        <title>Talaromyces atroroseus IBT 11181 draft genome.</title>
        <authorList>
            <person name="Rasmussen K.B."/>
            <person name="Rasmussen S."/>
            <person name="Petersen B."/>
            <person name="Sicheritz-Ponten T."/>
            <person name="Mortensen U.H."/>
            <person name="Thrane U."/>
        </authorList>
    </citation>
    <scope>NUCLEOTIDE SEQUENCE [LARGE SCALE GENOMIC DNA]</scope>
    <source>
        <strain evidence="8 9">IBT 11181</strain>
    </source>
</reference>
<dbReference type="PANTHER" id="PTHR23501">
    <property type="entry name" value="MAJOR FACILITATOR SUPERFAMILY"/>
    <property type="match status" value="1"/>
</dbReference>
<dbReference type="Gene3D" id="1.20.1720.10">
    <property type="entry name" value="Multidrug resistance protein D"/>
    <property type="match status" value="1"/>
</dbReference>
<keyword evidence="9" id="KW-1185">Reference proteome</keyword>
<feature type="transmembrane region" description="Helical" evidence="7">
    <location>
        <begin position="113"/>
        <end position="134"/>
    </location>
</feature>
<evidence type="ECO:0000256" key="7">
    <source>
        <dbReference type="SAM" id="Phobius"/>
    </source>
</evidence>
<dbReference type="AlphaFoldDB" id="A0A225ASE8"/>
<accession>A0A225ASE8</accession>
<evidence type="ECO:0000256" key="4">
    <source>
        <dbReference type="ARBA" id="ARBA00022989"/>
    </source>
</evidence>
<keyword evidence="5 7" id="KW-0472">Membrane</keyword>
<dbReference type="SUPFAM" id="SSF103473">
    <property type="entry name" value="MFS general substrate transporter"/>
    <property type="match status" value="2"/>
</dbReference>
<evidence type="ECO:0000256" key="1">
    <source>
        <dbReference type="ARBA" id="ARBA00004141"/>
    </source>
</evidence>
<dbReference type="Proteomes" id="UP000214365">
    <property type="component" value="Unassembled WGS sequence"/>
</dbReference>
<comment type="similarity">
    <text evidence="2">Belongs to the major facilitator superfamily. TCR/Tet family.</text>
</comment>
<feature type="region of interest" description="Disordered" evidence="6">
    <location>
        <begin position="253"/>
        <end position="276"/>
    </location>
</feature>
<evidence type="ECO:0000256" key="3">
    <source>
        <dbReference type="ARBA" id="ARBA00022692"/>
    </source>
</evidence>
<name>A0A225ASE8_TALAT</name>
<evidence type="ECO:0000313" key="8">
    <source>
        <dbReference type="EMBL" id="OKL63920.1"/>
    </source>
</evidence>
<proteinExistence type="inferred from homology"/>
<dbReference type="OrthoDB" id="3934656at2759"/>
<dbReference type="PANTHER" id="PTHR23501:SF102">
    <property type="entry name" value="DRUG TRANSPORTER, PUTATIVE (AFU_ORTHOLOGUE AFUA_3G08530)-RELATED"/>
    <property type="match status" value="1"/>
</dbReference>
<dbReference type="GO" id="GO:0005886">
    <property type="term" value="C:plasma membrane"/>
    <property type="evidence" value="ECO:0007669"/>
    <property type="project" value="TreeGrafter"/>
</dbReference>
<feature type="transmembrane region" description="Helical" evidence="7">
    <location>
        <begin position="219"/>
        <end position="237"/>
    </location>
</feature>